<dbReference type="RefSeq" id="WP_090229297.1">
    <property type="nucleotide sequence ID" value="NZ_FOZP01000008.1"/>
</dbReference>
<dbReference type="STRING" id="593133.SAMN04488006_3005"/>
<accession>A0A1I6SFA3</accession>
<dbReference type="SUPFAM" id="SSF55331">
    <property type="entry name" value="Tautomerase/MIF"/>
    <property type="match status" value="1"/>
</dbReference>
<dbReference type="InterPro" id="IPR004220">
    <property type="entry name" value="5-COMe_2-OHmuconate_Isoase"/>
</dbReference>
<dbReference type="Gene3D" id="3.30.429.10">
    <property type="entry name" value="Macrophage Migration Inhibitory Factor"/>
    <property type="match status" value="1"/>
</dbReference>
<reference evidence="2" key="1">
    <citation type="submission" date="2016-10" db="EMBL/GenBank/DDBJ databases">
        <authorList>
            <person name="Varghese N."/>
            <person name="Submissions S."/>
        </authorList>
    </citation>
    <scope>NUCLEOTIDE SEQUENCE [LARGE SCALE GENOMIC DNA]</scope>
    <source>
        <strain evidence="2">DSM 24450</strain>
    </source>
</reference>
<dbReference type="GO" id="GO:0008704">
    <property type="term" value="F:5-carboxymethyl-2-hydroxymuconate delta-isomerase activity"/>
    <property type="evidence" value="ECO:0007669"/>
    <property type="project" value="InterPro"/>
</dbReference>
<dbReference type="Proteomes" id="UP000199312">
    <property type="component" value="Unassembled WGS sequence"/>
</dbReference>
<dbReference type="OrthoDB" id="9814215at2"/>
<proteinExistence type="predicted"/>
<gene>
    <name evidence="1" type="ORF">SAMN04488006_3005</name>
</gene>
<keyword evidence="2" id="KW-1185">Reference proteome</keyword>
<dbReference type="CDD" id="cd00580">
    <property type="entry name" value="CHMI"/>
    <property type="match status" value="1"/>
</dbReference>
<dbReference type="AlphaFoldDB" id="A0A1I6SFA3"/>
<dbReference type="EMBL" id="FOZP01000008">
    <property type="protein sequence ID" value="SFS75500.1"/>
    <property type="molecule type" value="Genomic_DNA"/>
</dbReference>
<protein>
    <submittedName>
        <fullName evidence="1">5-carboxymethyl-2-hydroxymuconate isomerase</fullName>
    </submittedName>
</protein>
<evidence type="ECO:0000313" key="2">
    <source>
        <dbReference type="Proteomes" id="UP000199312"/>
    </source>
</evidence>
<dbReference type="PANTHER" id="PTHR37950:SF1">
    <property type="entry name" value="4-HYDROXYPHENYLACETATE CATABOLISM PROTEIN"/>
    <property type="match status" value="1"/>
</dbReference>
<organism evidence="1 2">
    <name type="scientific">Lutibacter maritimus</name>
    <dbReference type="NCBI Taxonomy" id="593133"/>
    <lineage>
        <taxon>Bacteria</taxon>
        <taxon>Pseudomonadati</taxon>
        <taxon>Bacteroidota</taxon>
        <taxon>Flavobacteriia</taxon>
        <taxon>Flavobacteriales</taxon>
        <taxon>Flavobacteriaceae</taxon>
        <taxon>Lutibacter</taxon>
    </lineage>
</organism>
<name>A0A1I6SFA3_9FLAO</name>
<evidence type="ECO:0000313" key="1">
    <source>
        <dbReference type="EMBL" id="SFS75500.1"/>
    </source>
</evidence>
<keyword evidence="1" id="KW-0413">Isomerase</keyword>
<dbReference type="PANTHER" id="PTHR37950">
    <property type="entry name" value="4-HYDROXYPHENYLACETATE CATABOLISM PROTEIN"/>
    <property type="match status" value="1"/>
</dbReference>
<dbReference type="InterPro" id="IPR014347">
    <property type="entry name" value="Tautomerase/MIF_sf"/>
</dbReference>
<dbReference type="Pfam" id="PF02962">
    <property type="entry name" value="CHMI"/>
    <property type="match status" value="1"/>
</dbReference>
<sequence>MPHFIIDCSEQVIKLKSPQEIIQNVYNTAESTGLFLPEEIKVRINPFQYYTIGNSKDNFIHVFGNIMEGRTSQQKFNLSKKIVSELKAMFPKVPIISINIRDFEKATYCNKEMV</sequence>